<dbReference type="Proteomes" id="UP001148629">
    <property type="component" value="Unassembled WGS sequence"/>
</dbReference>
<dbReference type="EMBL" id="JANRMS010000158">
    <property type="protein sequence ID" value="KAJ3545234.1"/>
    <property type="molecule type" value="Genomic_DNA"/>
</dbReference>
<gene>
    <name evidence="1" type="ORF">NM208_g2615</name>
</gene>
<accession>A0ACC1SRU1</accession>
<comment type="caution">
    <text evidence="1">The sequence shown here is derived from an EMBL/GenBank/DDBJ whole genome shotgun (WGS) entry which is preliminary data.</text>
</comment>
<evidence type="ECO:0000313" key="1">
    <source>
        <dbReference type="EMBL" id="KAJ3545234.1"/>
    </source>
</evidence>
<evidence type="ECO:0000313" key="2">
    <source>
        <dbReference type="Proteomes" id="UP001148629"/>
    </source>
</evidence>
<name>A0ACC1SRU1_9HYPO</name>
<reference evidence="1" key="1">
    <citation type="submission" date="2022-08" db="EMBL/GenBank/DDBJ databases">
        <title>Genome Sequence of Fusarium decemcellulare.</title>
        <authorList>
            <person name="Buettner E."/>
        </authorList>
    </citation>
    <scope>NUCLEOTIDE SEQUENCE</scope>
    <source>
        <strain evidence="1">Babe19</strain>
    </source>
</reference>
<protein>
    <submittedName>
        <fullName evidence="1">Uncharacterized protein</fullName>
    </submittedName>
</protein>
<keyword evidence="2" id="KW-1185">Reference proteome</keyword>
<proteinExistence type="predicted"/>
<sequence length="348" mass="38995">MSTQEVTPLTSGQAMAKKRGRGRRPKAQPANNKQRQPQSGMLQFINTIQPDDATSNESLSLIRAHVARHSRAVQREKKQPQCAKRVSFSNRLPIRGLVELNDENEEEECDSHENDGTRSSRAPRIRPGTKSAYRKLAPKRRTSIDLARSRSSSPIQLIGGAQKHAYQGFARSLSEDEQYLFDFYVDYVVQYGYKACYHKEDEKLWQASMRDDWVPFAMGQPSLMAAIFHVACRNYAIATSNTISKKFSIKKLQYRLTCLQMAKEAIASQTMATDATIALALIMASESFYEGDFDAFTAHGSGIIKMVTARGGLDTLGVSGFLTKGVGWSIYSPRHYLVQGPRELELQV</sequence>
<organism evidence="1 2">
    <name type="scientific">Fusarium decemcellulare</name>
    <dbReference type="NCBI Taxonomy" id="57161"/>
    <lineage>
        <taxon>Eukaryota</taxon>
        <taxon>Fungi</taxon>
        <taxon>Dikarya</taxon>
        <taxon>Ascomycota</taxon>
        <taxon>Pezizomycotina</taxon>
        <taxon>Sordariomycetes</taxon>
        <taxon>Hypocreomycetidae</taxon>
        <taxon>Hypocreales</taxon>
        <taxon>Nectriaceae</taxon>
        <taxon>Fusarium</taxon>
        <taxon>Fusarium decemcellulare species complex</taxon>
    </lineage>
</organism>